<evidence type="ECO:0000313" key="6">
    <source>
        <dbReference type="Proteomes" id="UP000054282"/>
    </source>
</evidence>
<gene>
    <name evidence="5" type="ORF">PFDG_04768</name>
</gene>
<dbReference type="InterPro" id="IPR016050">
    <property type="entry name" value="Proteasome_bsu_CS"/>
</dbReference>
<dbReference type="PROSITE" id="PS51476">
    <property type="entry name" value="PROTEASOME_BETA_2"/>
    <property type="match status" value="1"/>
</dbReference>
<organism evidence="5 6">
    <name type="scientific">Plasmodium falciparum (isolate Dd2)</name>
    <dbReference type="NCBI Taxonomy" id="57267"/>
    <lineage>
        <taxon>Eukaryota</taxon>
        <taxon>Sar</taxon>
        <taxon>Alveolata</taxon>
        <taxon>Apicomplexa</taxon>
        <taxon>Aconoidasida</taxon>
        <taxon>Haemosporida</taxon>
        <taxon>Plasmodiidae</taxon>
        <taxon>Plasmodium</taxon>
        <taxon>Plasmodium (Laverania)</taxon>
    </lineage>
</organism>
<dbReference type="AlphaFoldDB" id="A0A0L7M8T6"/>
<sequence length="198" mass="22460">MLIASDESFMNDVDNLINDVEDERIDTDELEFCVTPVNVPRNFIKYAQTQNKKLFDFHKGTTTLAFKFKDGIIVAVDSRASMGSFISSQNVEKIIEINKNILGTMAGGAADCLYWEKYLGKIIKIYELRNNEKISVRAASTILSNILYQYKGYGLCCGIILSGYDHTGFNMFYVDDSGKKWKEIYSVVVVVVHMLILF</sequence>
<dbReference type="GO" id="GO:0005634">
    <property type="term" value="C:nucleus"/>
    <property type="evidence" value="ECO:0007669"/>
    <property type="project" value="UniProtKB-SubCell"/>
</dbReference>
<dbReference type="PROSITE" id="PS00854">
    <property type="entry name" value="PROTEASOME_BETA_1"/>
    <property type="match status" value="1"/>
</dbReference>
<dbReference type="PANTHER" id="PTHR32194:SF3">
    <property type="entry name" value="PROTEASOME SUBUNIT BETA"/>
    <property type="match status" value="1"/>
</dbReference>
<protein>
    <recommendedName>
        <fullName evidence="4">Proteasome subunit beta</fullName>
    </recommendedName>
</protein>
<comment type="similarity">
    <text evidence="4">Belongs to the peptidase T1B family.</text>
</comment>
<dbReference type="KEGG" id="pfd:PFDG_04768"/>
<dbReference type="Pfam" id="PF00227">
    <property type="entry name" value="Proteasome"/>
    <property type="match status" value="1"/>
</dbReference>
<evidence type="ECO:0000256" key="1">
    <source>
        <dbReference type="ARBA" id="ARBA00022490"/>
    </source>
</evidence>
<dbReference type="InterPro" id="IPR029055">
    <property type="entry name" value="Ntn_hydrolases_N"/>
</dbReference>
<proteinExistence type="inferred from homology"/>
<comment type="subunit">
    <text evidence="4">Component of the proteasome complex.</text>
</comment>
<dbReference type="GO" id="GO:0005737">
    <property type="term" value="C:cytoplasm"/>
    <property type="evidence" value="ECO:0007669"/>
    <property type="project" value="UniProtKB-SubCell"/>
</dbReference>
<dbReference type="InterPro" id="IPR001353">
    <property type="entry name" value="Proteasome_sua/b"/>
</dbReference>
<accession>A0A0L7M8T6</accession>
<evidence type="ECO:0000256" key="4">
    <source>
        <dbReference type="RuleBase" id="RU004203"/>
    </source>
</evidence>
<dbReference type="PANTHER" id="PTHR32194">
    <property type="entry name" value="METALLOPROTEASE TLDD"/>
    <property type="match status" value="1"/>
</dbReference>
<dbReference type="InterPro" id="IPR023333">
    <property type="entry name" value="Proteasome_suB-type"/>
</dbReference>
<comment type="subcellular location">
    <subcellularLocation>
        <location evidence="4">Cytoplasm</location>
    </subcellularLocation>
    <subcellularLocation>
        <location evidence="4">Nucleus</location>
    </subcellularLocation>
</comment>
<keyword evidence="4" id="KW-0539">Nucleus</keyword>
<name>A0A0L7M8T6_PLAF4</name>
<keyword evidence="1 4" id="KW-0963">Cytoplasm</keyword>
<comment type="function">
    <text evidence="4">Component of the proteasome, a multicatalytic proteinase complex which is characterized by its ability to cleave peptides with Arg, Phe, Tyr, Leu, and Glu adjacent to the leaving group at neutral or slightly basic pH. The proteasome has an ATP-dependent proteolytic activity.</text>
</comment>
<dbReference type="EMBL" id="GG702029">
    <property type="protein sequence ID" value="KOB89218.1"/>
    <property type="molecule type" value="Genomic_DNA"/>
</dbReference>
<evidence type="ECO:0000313" key="5">
    <source>
        <dbReference type="EMBL" id="KOB89218.1"/>
    </source>
</evidence>
<dbReference type="GO" id="GO:0005839">
    <property type="term" value="C:proteasome core complex"/>
    <property type="evidence" value="ECO:0007669"/>
    <property type="project" value="InterPro"/>
</dbReference>
<evidence type="ECO:0000256" key="2">
    <source>
        <dbReference type="ARBA" id="ARBA00022942"/>
    </source>
</evidence>
<dbReference type="Gene3D" id="3.60.20.10">
    <property type="entry name" value="Glutamine Phosphoribosylpyrophosphate, subunit 1, domain 1"/>
    <property type="match status" value="1"/>
</dbReference>
<keyword evidence="2 4" id="KW-0647">Proteasome</keyword>
<reference evidence="6" key="2">
    <citation type="submission" date="2006-09" db="EMBL/GenBank/DDBJ databases">
        <title>The genome sequence of Plasmodium falciparum Dd2.</title>
        <authorList>
            <consortium name="The Broad Institute Genome Sequencing Platform"/>
            <person name="Birren B."/>
            <person name="Lander E."/>
            <person name="Galagan J."/>
            <person name="Nusbaum C."/>
            <person name="Devon K."/>
            <person name="Henn M."/>
            <person name="Jaffe D."/>
            <person name="Butler J."/>
            <person name="Alvarez P."/>
            <person name="Gnerre S."/>
            <person name="Grabherr M."/>
            <person name="Kleber M."/>
            <person name="Mauceli E."/>
            <person name="Brockman W."/>
            <person name="MacCallum I.A."/>
            <person name="Rounsley S."/>
            <person name="Young S."/>
            <person name="LaButti K."/>
            <person name="Pushparaj V."/>
            <person name="DeCaprio D."/>
            <person name="Crawford M."/>
            <person name="Koehrsen M."/>
            <person name="Engels R."/>
            <person name="Montgomery P."/>
            <person name="Pearson M."/>
            <person name="Howarth C."/>
            <person name="Larson L."/>
            <person name="Luoma S."/>
            <person name="White J."/>
            <person name="Kodira C."/>
            <person name="Zeng Q."/>
            <person name="O'Leary S."/>
            <person name="Yandava C."/>
            <person name="Alvarado L."/>
            <person name="Wirth D."/>
            <person name="Volkman S."/>
            <person name="Hartl D."/>
        </authorList>
    </citation>
    <scope>NUCLEOTIDE SEQUENCE [LARGE SCALE GENOMIC DNA]</scope>
</reference>
<keyword evidence="3" id="KW-0865">Zymogen</keyword>
<evidence type="ECO:0000256" key="3">
    <source>
        <dbReference type="ARBA" id="ARBA00023145"/>
    </source>
</evidence>
<dbReference type="OrthoDB" id="37597at2759"/>
<dbReference type="SUPFAM" id="SSF56235">
    <property type="entry name" value="N-terminal nucleophile aminohydrolases (Ntn hydrolases)"/>
    <property type="match status" value="1"/>
</dbReference>
<dbReference type="Proteomes" id="UP000054282">
    <property type="component" value="Unassembled WGS sequence"/>
</dbReference>
<reference evidence="6" key="1">
    <citation type="submission" date="2006-09" db="EMBL/GenBank/DDBJ databases">
        <title>Annotation of Plasmodium falciparum Dd2.</title>
        <authorList>
            <consortium name="The Broad Institute Genome Sequencing Platform"/>
            <person name="Volkman S.K."/>
            <person name="Neafsey D.E."/>
            <person name="Dash A.P."/>
            <person name="Chitnis C.E."/>
            <person name="Hartl D.L."/>
            <person name="Young S.K."/>
            <person name="Zeng Q."/>
            <person name="Koehrsen M."/>
            <person name="Alvarado L."/>
            <person name="Berlin A."/>
            <person name="Borenstein D."/>
            <person name="Chapman S.B."/>
            <person name="Chen Z."/>
            <person name="Engels R."/>
            <person name="Freedman E."/>
            <person name="Gellesch M."/>
            <person name="Goldberg J."/>
            <person name="Griggs A."/>
            <person name="Gujja S."/>
            <person name="Heilman E.R."/>
            <person name="Heiman D.I."/>
            <person name="Howarth C."/>
            <person name="Jen D."/>
            <person name="Larson L."/>
            <person name="Mehta T."/>
            <person name="Neiman D."/>
            <person name="Park D."/>
            <person name="Pearson M."/>
            <person name="Roberts A."/>
            <person name="Saif S."/>
            <person name="Shea T."/>
            <person name="Shenoy N."/>
            <person name="Sisk P."/>
            <person name="Stolte C."/>
            <person name="Sykes S."/>
            <person name="Walk T."/>
            <person name="White J."/>
            <person name="Yandava C."/>
            <person name="Haas B."/>
            <person name="Henn M.R."/>
            <person name="Nusbaum C."/>
            <person name="Birren B."/>
        </authorList>
    </citation>
    <scope>NUCLEOTIDE SEQUENCE [LARGE SCALE GENOMIC DNA]</scope>
</reference>
<dbReference type="GO" id="GO:0051603">
    <property type="term" value="P:proteolysis involved in protein catabolic process"/>
    <property type="evidence" value="ECO:0007669"/>
    <property type="project" value="InterPro"/>
</dbReference>